<evidence type="ECO:0000313" key="2">
    <source>
        <dbReference type="Proteomes" id="UP001595791"/>
    </source>
</evidence>
<name>A0ABV8MTF1_9NEIS</name>
<proteinExistence type="predicted"/>
<evidence type="ECO:0000313" key="1">
    <source>
        <dbReference type="EMBL" id="MFC4160267.1"/>
    </source>
</evidence>
<protein>
    <submittedName>
        <fullName evidence="1">Uncharacterized protein</fullName>
    </submittedName>
</protein>
<accession>A0ABV8MTF1</accession>
<keyword evidence="2" id="KW-1185">Reference proteome</keyword>
<dbReference type="RefSeq" id="WP_378164915.1">
    <property type="nucleotide sequence ID" value="NZ_JBHSBU010000001.1"/>
</dbReference>
<reference evidence="2" key="1">
    <citation type="journal article" date="2019" name="Int. J. Syst. Evol. Microbiol.">
        <title>The Global Catalogue of Microorganisms (GCM) 10K type strain sequencing project: providing services to taxonomists for standard genome sequencing and annotation.</title>
        <authorList>
            <consortium name="The Broad Institute Genomics Platform"/>
            <consortium name="The Broad Institute Genome Sequencing Center for Infectious Disease"/>
            <person name="Wu L."/>
            <person name="Ma J."/>
        </authorList>
    </citation>
    <scope>NUCLEOTIDE SEQUENCE [LARGE SCALE GENOMIC DNA]</scope>
    <source>
        <strain evidence="2">LMG 29894</strain>
    </source>
</reference>
<sequence length="66" mass="6870">MLGPPNQGSEVSDLVGRWPVLGWLVRPSLAELGTGPDAMARQQAPIDAEIGIIAATRSIDPCSAIC</sequence>
<organism evidence="1 2">
    <name type="scientific">Chitinimonas lacunae</name>
    <dbReference type="NCBI Taxonomy" id="1963018"/>
    <lineage>
        <taxon>Bacteria</taxon>
        <taxon>Pseudomonadati</taxon>
        <taxon>Pseudomonadota</taxon>
        <taxon>Betaproteobacteria</taxon>
        <taxon>Neisseriales</taxon>
        <taxon>Chitinibacteraceae</taxon>
        <taxon>Chitinimonas</taxon>
    </lineage>
</organism>
<comment type="caution">
    <text evidence="1">The sequence shown here is derived from an EMBL/GenBank/DDBJ whole genome shotgun (WGS) entry which is preliminary data.</text>
</comment>
<dbReference type="EMBL" id="JBHSBU010000001">
    <property type="protein sequence ID" value="MFC4160267.1"/>
    <property type="molecule type" value="Genomic_DNA"/>
</dbReference>
<dbReference type="Proteomes" id="UP001595791">
    <property type="component" value="Unassembled WGS sequence"/>
</dbReference>
<gene>
    <name evidence="1" type="ORF">ACFOW7_13050</name>
</gene>